<dbReference type="AlphaFoldDB" id="A0A0F9TM29"/>
<protein>
    <submittedName>
        <fullName evidence="1">Uncharacterized protein</fullName>
    </submittedName>
</protein>
<sequence length="173" mass="18811">MWPGGGSFSFPVTAPHTIWEKVSIPRAAKDLLNTRLHGEVLGLVTSPPDYTASKAAMQPVLDRLAVDGWVITPAWDGAAKVWLRRSVVISVSRTPKHQAFVKSLPIEHGGVPADDPGTYERVYTTQIIHELNGPMILADGTKIPLDEQPAIVAVIALNAKARGPRPSNWLRDL</sequence>
<proteinExistence type="predicted"/>
<reference evidence="1" key="1">
    <citation type="journal article" date="2015" name="Nature">
        <title>Complex archaea that bridge the gap between prokaryotes and eukaryotes.</title>
        <authorList>
            <person name="Spang A."/>
            <person name="Saw J.H."/>
            <person name="Jorgensen S.L."/>
            <person name="Zaremba-Niedzwiedzka K."/>
            <person name="Martijn J."/>
            <person name="Lind A.E."/>
            <person name="van Eijk R."/>
            <person name="Schleper C."/>
            <person name="Guy L."/>
            <person name="Ettema T.J."/>
        </authorList>
    </citation>
    <scope>NUCLEOTIDE SEQUENCE</scope>
</reference>
<accession>A0A0F9TM29</accession>
<dbReference type="EMBL" id="LAZR01000301">
    <property type="protein sequence ID" value="KKN75977.1"/>
    <property type="molecule type" value="Genomic_DNA"/>
</dbReference>
<comment type="caution">
    <text evidence="1">The sequence shown here is derived from an EMBL/GenBank/DDBJ whole genome shotgun (WGS) entry which is preliminary data.</text>
</comment>
<gene>
    <name evidence="1" type="ORF">LCGC14_0375340</name>
</gene>
<evidence type="ECO:0000313" key="1">
    <source>
        <dbReference type="EMBL" id="KKN75977.1"/>
    </source>
</evidence>
<name>A0A0F9TM29_9ZZZZ</name>
<organism evidence="1">
    <name type="scientific">marine sediment metagenome</name>
    <dbReference type="NCBI Taxonomy" id="412755"/>
    <lineage>
        <taxon>unclassified sequences</taxon>
        <taxon>metagenomes</taxon>
        <taxon>ecological metagenomes</taxon>
    </lineage>
</organism>